<organism evidence="2">
    <name type="scientific">Mycobacterium xenopi 4042</name>
    <dbReference type="NCBI Taxonomy" id="1299334"/>
    <lineage>
        <taxon>Bacteria</taxon>
        <taxon>Bacillati</taxon>
        <taxon>Actinomycetota</taxon>
        <taxon>Actinomycetes</taxon>
        <taxon>Mycobacteriales</taxon>
        <taxon>Mycobacteriaceae</taxon>
        <taxon>Mycobacterium</taxon>
    </lineage>
</organism>
<feature type="domain" description="DUF732" evidence="1">
    <location>
        <begin position="2"/>
        <end position="56"/>
    </location>
</feature>
<dbReference type="Pfam" id="PF05305">
    <property type="entry name" value="DUF732"/>
    <property type="match status" value="1"/>
</dbReference>
<evidence type="ECO:0000259" key="1">
    <source>
        <dbReference type="Pfam" id="PF05305"/>
    </source>
</evidence>
<protein>
    <recommendedName>
        <fullName evidence="1">DUF732 domain-containing protein</fullName>
    </recommendedName>
</protein>
<dbReference type="EMBL" id="JAOB01000042">
    <property type="protein sequence ID" value="EUA42044.1"/>
    <property type="molecule type" value="Genomic_DNA"/>
</dbReference>
<accession>X8BDV3</accession>
<gene>
    <name evidence="2" type="ORF">I553_5903</name>
</gene>
<dbReference type="AlphaFoldDB" id="X8BDV3"/>
<proteinExistence type="predicted"/>
<evidence type="ECO:0000313" key="2">
    <source>
        <dbReference type="EMBL" id="EUA42044.1"/>
    </source>
</evidence>
<reference evidence="2" key="1">
    <citation type="submission" date="2014-01" db="EMBL/GenBank/DDBJ databases">
        <authorList>
            <person name="Brown-Elliot B."/>
            <person name="Wallace R."/>
            <person name="Lenaerts A."/>
            <person name="Ordway D."/>
            <person name="DeGroote M.A."/>
            <person name="Parker T."/>
            <person name="Sizemore C."/>
            <person name="Tallon L.J."/>
            <person name="Sadzewicz L.K."/>
            <person name="Sengamalay N."/>
            <person name="Fraser C.M."/>
            <person name="Hine E."/>
            <person name="Shefchek K.A."/>
            <person name="Das S.P."/>
            <person name="Tettelin H."/>
        </authorList>
    </citation>
    <scope>NUCLEOTIDE SEQUENCE [LARGE SCALE GENOMIC DNA]</scope>
    <source>
        <strain evidence="2">4042</strain>
    </source>
</reference>
<dbReference type="InterPro" id="IPR007969">
    <property type="entry name" value="DUF732"/>
</dbReference>
<name>X8BDV3_MYCXE</name>
<dbReference type="PATRIC" id="fig|1299334.3.peg.4072"/>
<comment type="caution">
    <text evidence="2">The sequence shown here is derived from an EMBL/GenBank/DDBJ whole genome shotgun (WGS) entry which is preliminary data.</text>
</comment>
<sequence length="66" mass="6891">MTDANTSIAMGHAVCAGLDKGQTPIFVDLSLVKDTNLSAHEAGYFIGASVTSYCPQHKSELDGSAF</sequence>